<protein>
    <submittedName>
        <fullName evidence="2">Uncharacterized protein</fullName>
    </submittedName>
</protein>
<proteinExistence type="predicted"/>
<evidence type="ECO:0000313" key="2">
    <source>
        <dbReference type="EMBL" id="KAF8788203.1"/>
    </source>
</evidence>
<evidence type="ECO:0000313" key="3">
    <source>
        <dbReference type="Proteomes" id="UP000807504"/>
    </source>
</evidence>
<reference evidence="2" key="1">
    <citation type="journal article" date="2020" name="bioRxiv">
        <title>Chromosome-level reference genome of the European wasp spider Argiope bruennichi: a resource for studies on range expansion and evolutionary adaptation.</title>
        <authorList>
            <person name="Sheffer M.M."/>
            <person name="Hoppe A."/>
            <person name="Krehenwinkel H."/>
            <person name="Uhl G."/>
            <person name="Kuss A.W."/>
            <person name="Jensen L."/>
            <person name="Jensen C."/>
            <person name="Gillespie R.G."/>
            <person name="Hoff K.J."/>
            <person name="Prost S."/>
        </authorList>
    </citation>
    <scope>NUCLEOTIDE SEQUENCE</scope>
</reference>
<feature type="region of interest" description="Disordered" evidence="1">
    <location>
        <begin position="38"/>
        <end position="68"/>
    </location>
</feature>
<dbReference type="AlphaFoldDB" id="A0A8T0FH56"/>
<gene>
    <name evidence="2" type="ORF">HNY73_009734</name>
</gene>
<dbReference type="EMBL" id="JABXBU010000015">
    <property type="protein sequence ID" value="KAF8788203.1"/>
    <property type="molecule type" value="Genomic_DNA"/>
</dbReference>
<sequence length="525" mass="59898">MGKCRCKRCGNILILGEDHACFIHKKFDYRYSIQQRAESDENMDEGNDKSTESSNDNSQNLSRAFGRNQSKRSELISLCLFQNNERDKSTKFAGNSNFAQLRNLSDSSYFRPISDFQAIQVQTNQNASSTASSENAESNNRHENVFFETYNREQAAAGSSGIDIQNLRGSGVSDQLHAKPDEECKIWKLMARYLCQLCDNVVTYGENHPCFFYKNDDNVYSLPEYWKGSSRHLSQADQQNKKENPELKNLSLFQNNAEVKSLFSKGNWFRTFAESTDNAQTRNPYENSYFNLISDVEVIEVEGNKNAFVTVSSENVESDYRPETDQRETFKKTITIIGPSDVDLQTQRLLDVSDLMHATAEEECKMPVEENKWQTLNNDKNNFIYSLECGMNKIISDGNKVSETANLIVNLDLPSGNKESKNGKQVSECVNHEHISPEVHSQVQSKKTKVATYVKEPHSTIKDDNAVAGPSGICHRKKKFPKTCSRKDNLKPNYQTRTGDEPFMCNIFFYHSELYSCEFKPNIEV</sequence>
<organism evidence="2 3">
    <name type="scientific">Argiope bruennichi</name>
    <name type="common">Wasp spider</name>
    <name type="synonym">Aranea bruennichi</name>
    <dbReference type="NCBI Taxonomy" id="94029"/>
    <lineage>
        <taxon>Eukaryota</taxon>
        <taxon>Metazoa</taxon>
        <taxon>Ecdysozoa</taxon>
        <taxon>Arthropoda</taxon>
        <taxon>Chelicerata</taxon>
        <taxon>Arachnida</taxon>
        <taxon>Araneae</taxon>
        <taxon>Araneomorphae</taxon>
        <taxon>Entelegynae</taxon>
        <taxon>Araneoidea</taxon>
        <taxon>Araneidae</taxon>
        <taxon>Argiope</taxon>
    </lineage>
</organism>
<keyword evidence="3" id="KW-1185">Reference proteome</keyword>
<evidence type="ECO:0000256" key="1">
    <source>
        <dbReference type="SAM" id="MobiDB-lite"/>
    </source>
</evidence>
<reference evidence="2" key="2">
    <citation type="submission" date="2020-06" db="EMBL/GenBank/DDBJ databases">
        <authorList>
            <person name="Sheffer M."/>
        </authorList>
    </citation>
    <scope>NUCLEOTIDE SEQUENCE</scope>
</reference>
<comment type="caution">
    <text evidence="2">The sequence shown here is derived from an EMBL/GenBank/DDBJ whole genome shotgun (WGS) entry which is preliminary data.</text>
</comment>
<dbReference type="Proteomes" id="UP000807504">
    <property type="component" value="Unassembled WGS sequence"/>
</dbReference>
<feature type="compositionally biased region" description="Polar residues" evidence="1">
    <location>
        <begin position="52"/>
        <end position="62"/>
    </location>
</feature>
<name>A0A8T0FH56_ARGBR</name>
<accession>A0A8T0FH56</accession>